<evidence type="ECO:0000256" key="6">
    <source>
        <dbReference type="ARBA" id="ARBA00023163"/>
    </source>
</evidence>
<evidence type="ECO:0000259" key="9">
    <source>
        <dbReference type="PROSITE" id="PS51030"/>
    </source>
</evidence>
<dbReference type="Proteomes" id="UP001432322">
    <property type="component" value="Unassembled WGS sequence"/>
</dbReference>
<dbReference type="InterPro" id="IPR013088">
    <property type="entry name" value="Znf_NHR/GATA"/>
</dbReference>
<evidence type="ECO:0000313" key="10">
    <source>
        <dbReference type="EMBL" id="GMT23129.1"/>
    </source>
</evidence>
<organism evidence="10 11">
    <name type="scientific">Pristionchus fissidentatus</name>
    <dbReference type="NCBI Taxonomy" id="1538716"/>
    <lineage>
        <taxon>Eukaryota</taxon>
        <taxon>Metazoa</taxon>
        <taxon>Ecdysozoa</taxon>
        <taxon>Nematoda</taxon>
        <taxon>Chromadorea</taxon>
        <taxon>Rhabditida</taxon>
        <taxon>Rhabditina</taxon>
        <taxon>Diplogasteromorpha</taxon>
        <taxon>Diplogasteroidea</taxon>
        <taxon>Neodiplogasteridae</taxon>
        <taxon>Pristionchus</taxon>
    </lineage>
</organism>
<reference evidence="10" key="1">
    <citation type="submission" date="2023-10" db="EMBL/GenBank/DDBJ databases">
        <title>Genome assembly of Pristionchus species.</title>
        <authorList>
            <person name="Yoshida K."/>
            <person name="Sommer R.J."/>
        </authorList>
    </citation>
    <scope>NUCLEOTIDE SEQUENCE</scope>
    <source>
        <strain evidence="10">RS5133</strain>
    </source>
</reference>
<feature type="non-terminal residue" evidence="10">
    <location>
        <position position="1"/>
    </location>
</feature>
<dbReference type="PROSITE" id="PS51030">
    <property type="entry name" value="NUCLEAR_REC_DBD_2"/>
    <property type="match status" value="1"/>
</dbReference>
<feature type="domain" description="Nuclear receptor" evidence="9">
    <location>
        <begin position="1"/>
        <end position="59"/>
    </location>
</feature>
<sequence>ACNGCRSFFRRIVVKGAHELRCNDLSNRSMMECYGTTNCKKCRFHLCLKAGMRPWRQFF</sequence>
<keyword evidence="4" id="KW-0805">Transcription regulation</keyword>
<dbReference type="GO" id="GO:0003700">
    <property type="term" value="F:DNA-binding transcription factor activity"/>
    <property type="evidence" value="ECO:0007669"/>
    <property type="project" value="InterPro"/>
</dbReference>
<keyword evidence="8" id="KW-0539">Nucleus</keyword>
<evidence type="ECO:0000256" key="1">
    <source>
        <dbReference type="ARBA" id="ARBA00022723"/>
    </source>
</evidence>
<keyword evidence="3" id="KW-0862">Zinc</keyword>
<evidence type="ECO:0000256" key="3">
    <source>
        <dbReference type="ARBA" id="ARBA00022833"/>
    </source>
</evidence>
<evidence type="ECO:0000256" key="2">
    <source>
        <dbReference type="ARBA" id="ARBA00022771"/>
    </source>
</evidence>
<evidence type="ECO:0000256" key="4">
    <source>
        <dbReference type="ARBA" id="ARBA00023015"/>
    </source>
</evidence>
<keyword evidence="6" id="KW-0804">Transcription</keyword>
<keyword evidence="11" id="KW-1185">Reference proteome</keyword>
<keyword evidence="1" id="KW-0479">Metal-binding</keyword>
<dbReference type="EMBL" id="BTSY01000004">
    <property type="protein sequence ID" value="GMT23129.1"/>
    <property type="molecule type" value="Genomic_DNA"/>
</dbReference>
<dbReference type="SUPFAM" id="SSF57716">
    <property type="entry name" value="Glucocorticoid receptor-like (DNA-binding domain)"/>
    <property type="match status" value="1"/>
</dbReference>
<evidence type="ECO:0000256" key="8">
    <source>
        <dbReference type="ARBA" id="ARBA00023242"/>
    </source>
</evidence>
<accession>A0AAV5VXL0</accession>
<name>A0AAV5VXL0_9BILA</name>
<evidence type="ECO:0000256" key="5">
    <source>
        <dbReference type="ARBA" id="ARBA00023125"/>
    </source>
</evidence>
<comment type="caution">
    <text evidence="10">The sequence shown here is derived from an EMBL/GenBank/DDBJ whole genome shotgun (WGS) entry which is preliminary data.</text>
</comment>
<dbReference type="PRINTS" id="PR00047">
    <property type="entry name" value="STROIDFINGER"/>
</dbReference>
<gene>
    <name evidence="10" type="ORF">PFISCL1PPCAC_14426</name>
</gene>
<dbReference type="InterPro" id="IPR001628">
    <property type="entry name" value="Znf_hrmn_rcpt"/>
</dbReference>
<evidence type="ECO:0000256" key="7">
    <source>
        <dbReference type="ARBA" id="ARBA00023170"/>
    </source>
</evidence>
<proteinExistence type="predicted"/>
<dbReference type="Pfam" id="PF00105">
    <property type="entry name" value="zf-C4"/>
    <property type="match status" value="1"/>
</dbReference>
<dbReference type="GO" id="GO:0008270">
    <property type="term" value="F:zinc ion binding"/>
    <property type="evidence" value="ECO:0007669"/>
    <property type="project" value="UniProtKB-KW"/>
</dbReference>
<evidence type="ECO:0000313" key="11">
    <source>
        <dbReference type="Proteomes" id="UP001432322"/>
    </source>
</evidence>
<dbReference type="Gene3D" id="3.30.50.10">
    <property type="entry name" value="Erythroid Transcription Factor GATA-1, subunit A"/>
    <property type="match status" value="1"/>
</dbReference>
<keyword evidence="7" id="KW-0675">Receptor</keyword>
<keyword evidence="2" id="KW-0863">Zinc-finger</keyword>
<keyword evidence="5" id="KW-0238">DNA-binding</keyword>
<dbReference type="GO" id="GO:0043565">
    <property type="term" value="F:sequence-specific DNA binding"/>
    <property type="evidence" value="ECO:0007669"/>
    <property type="project" value="InterPro"/>
</dbReference>
<dbReference type="AlphaFoldDB" id="A0AAV5VXL0"/>
<protein>
    <recommendedName>
        <fullName evidence="9">Nuclear receptor domain-containing protein</fullName>
    </recommendedName>
</protein>
<dbReference type="SMART" id="SM00399">
    <property type="entry name" value="ZnF_C4"/>
    <property type="match status" value="1"/>
</dbReference>